<organism evidence="3 4">
    <name type="scientific">Arenibacter algicola</name>
    <dbReference type="NCBI Taxonomy" id="616991"/>
    <lineage>
        <taxon>Bacteria</taxon>
        <taxon>Pseudomonadati</taxon>
        <taxon>Bacteroidota</taxon>
        <taxon>Flavobacteriia</taxon>
        <taxon>Flavobacteriales</taxon>
        <taxon>Flavobacteriaceae</taxon>
        <taxon>Arenibacter</taxon>
    </lineage>
</organism>
<dbReference type="InterPro" id="IPR000305">
    <property type="entry name" value="GIY-YIG_endonuc"/>
</dbReference>
<evidence type="ECO:0000313" key="3">
    <source>
        <dbReference type="EMBL" id="TQO38262.1"/>
    </source>
</evidence>
<comment type="similarity">
    <text evidence="1">Belongs to the UPF0213 family.</text>
</comment>
<sequence length="95" mass="11701">MTKGYFYILSNSTRNLLYAGATKNVIKRLRLHELGMASVFTKKYHIKYLIYFEEFEEIGEAFKREKQIKNWHKDWKWNLIKEMNPELLDLRHRFE</sequence>
<keyword evidence="3" id="KW-0378">Hydrolase</keyword>
<dbReference type="SUPFAM" id="SSF82771">
    <property type="entry name" value="GIY-YIG endonuclease"/>
    <property type="match status" value="1"/>
</dbReference>
<dbReference type="GO" id="GO:0004519">
    <property type="term" value="F:endonuclease activity"/>
    <property type="evidence" value="ECO:0007669"/>
    <property type="project" value="UniProtKB-KW"/>
</dbReference>
<evidence type="ECO:0000313" key="4">
    <source>
        <dbReference type="Proteomes" id="UP000315363"/>
    </source>
</evidence>
<name>A0ABY3ABW9_9FLAO</name>
<dbReference type="RefSeq" id="WP_142189925.1">
    <property type="nucleotide sequence ID" value="NZ_VHIF01000001.1"/>
</dbReference>
<dbReference type="EMBL" id="VHIF01000001">
    <property type="protein sequence ID" value="TQO38262.1"/>
    <property type="molecule type" value="Genomic_DNA"/>
</dbReference>
<keyword evidence="4" id="KW-1185">Reference proteome</keyword>
<accession>A0ABY3ABW9</accession>
<comment type="caution">
    <text evidence="3">The sequence shown here is derived from an EMBL/GenBank/DDBJ whole genome shotgun (WGS) entry which is preliminary data.</text>
</comment>
<dbReference type="CDD" id="cd10448">
    <property type="entry name" value="GIY-YIG_unchar_3"/>
    <property type="match status" value="1"/>
</dbReference>
<dbReference type="PANTHER" id="PTHR34477">
    <property type="entry name" value="UPF0213 PROTEIN YHBQ"/>
    <property type="match status" value="1"/>
</dbReference>
<feature type="domain" description="GIY-YIG" evidence="2">
    <location>
        <begin position="2"/>
        <end position="79"/>
    </location>
</feature>
<dbReference type="InterPro" id="IPR035901">
    <property type="entry name" value="GIY-YIG_endonuc_sf"/>
</dbReference>
<evidence type="ECO:0000256" key="1">
    <source>
        <dbReference type="ARBA" id="ARBA00007435"/>
    </source>
</evidence>
<dbReference type="Pfam" id="PF01541">
    <property type="entry name" value="GIY-YIG"/>
    <property type="match status" value="1"/>
</dbReference>
<dbReference type="Gene3D" id="3.40.1440.10">
    <property type="entry name" value="GIY-YIG endonuclease"/>
    <property type="match status" value="1"/>
</dbReference>
<dbReference type="PANTHER" id="PTHR34477:SF5">
    <property type="entry name" value="BSL5627 PROTEIN"/>
    <property type="match status" value="1"/>
</dbReference>
<protein>
    <submittedName>
        <fullName evidence="3">Endonuclease</fullName>
    </submittedName>
</protein>
<keyword evidence="3" id="KW-0540">Nuclease</keyword>
<dbReference type="InterPro" id="IPR050190">
    <property type="entry name" value="UPF0213_domain"/>
</dbReference>
<dbReference type="PROSITE" id="PS50164">
    <property type="entry name" value="GIY_YIG"/>
    <property type="match status" value="1"/>
</dbReference>
<evidence type="ECO:0000259" key="2">
    <source>
        <dbReference type="PROSITE" id="PS50164"/>
    </source>
</evidence>
<keyword evidence="3" id="KW-0255">Endonuclease</keyword>
<gene>
    <name evidence="3" type="ORF">GQ41_2908</name>
</gene>
<reference evidence="3 4" key="1">
    <citation type="submission" date="2019-06" db="EMBL/GenBank/DDBJ databases">
        <title>A large-scale integrated study on North Sea by COGITO (Coastal Microbe Genomic &amp; Taxonomic Observatory).</title>
        <authorList>
            <person name="Teeling H."/>
        </authorList>
    </citation>
    <scope>NUCLEOTIDE SEQUENCE [LARGE SCALE GENOMIC DNA]</scope>
    <source>
        <strain evidence="3 4">MAR_2009_79</strain>
    </source>
</reference>
<proteinExistence type="inferred from homology"/>
<dbReference type="Proteomes" id="UP000315363">
    <property type="component" value="Unassembled WGS sequence"/>
</dbReference>